<protein>
    <submittedName>
        <fullName evidence="4">Pyridoxal phosphate-dependent aminotransferase</fullName>
        <ecNumber evidence="4">2.6.1.9</ecNumber>
    </submittedName>
</protein>
<dbReference type="Gene3D" id="3.40.640.10">
    <property type="entry name" value="Type I PLP-dependent aspartate aminotransferase-like (Major domain)"/>
    <property type="match status" value="1"/>
</dbReference>
<keyword evidence="5" id="KW-1185">Reference proteome</keyword>
<dbReference type="PANTHER" id="PTHR42885">
    <property type="entry name" value="HISTIDINOL-PHOSPHATE AMINOTRANSFERASE-RELATED"/>
    <property type="match status" value="1"/>
</dbReference>
<dbReference type="Gene3D" id="3.90.1150.10">
    <property type="entry name" value="Aspartate Aminotransferase, domain 1"/>
    <property type="match status" value="1"/>
</dbReference>
<dbReference type="PANTHER" id="PTHR42885:SF1">
    <property type="entry name" value="THREONINE-PHOSPHATE DECARBOXYLASE"/>
    <property type="match status" value="1"/>
</dbReference>
<dbReference type="EMBL" id="JBHTGP010000008">
    <property type="protein sequence ID" value="MFD0686259.1"/>
    <property type="molecule type" value="Genomic_DNA"/>
</dbReference>
<keyword evidence="2" id="KW-0663">Pyridoxal phosphate</keyword>
<dbReference type="InterPro" id="IPR004839">
    <property type="entry name" value="Aminotransferase_I/II_large"/>
</dbReference>
<keyword evidence="4" id="KW-0808">Transferase</keyword>
<dbReference type="GO" id="GO:0004400">
    <property type="term" value="F:histidinol-phosphate transaminase activity"/>
    <property type="evidence" value="ECO:0007669"/>
    <property type="project" value="UniProtKB-EC"/>
</dbReference>
<dbReference type="EC" id="2.6.1.9" evidence="4"/>
<dbReference type="RefSeq" id="WP_207400315.1">
    <property type="nucleotide sequence ID" value="NZ_CAACUY010000310.1"/>
</dbReference>
<dbReference type="CDD" id="cd00609">
    <property type="entry name" value="AAT_like"/>
    <property type="match status" value="1"/>
</dbReference>
<dbReference type="InterPro" id="IPR015422">
    <property type="entry name" value="PyrdxlP-dep_Trfase_small"/>
</dbReference>
<dbReference type="SUPFAM" id="SSF53383">
    <property type="entry name" value="PLP-dependent transferases"/>
    <property type="match status" value="1"/>
</dbReference>
<comment type="caution">
    <text evidence="4">The sequence shown here is derived from an EMBL/GenBank/DDBJ whole genome shotgun (WGS) entry which is preliminary data.</text>
</comment>
<gene>
    <name evidence="4" type="ORF">ACFQZM_17300</name>
</gene>
<dbReference type="InterPro" id="IPR015424">
    <property type="entry name" value="PyrdxlP-dep_Trfase"/>
</dbReference>
<dbReference type="Proteomes" id="UP001597063">
    <property type="component" value="Unassembled WGS sequence"/>
</dbReference>
<evidence type="ECO:0000313" key="5">
    <source>
        <dbReference type="Proteomes" id="UP001597063"/>
    </source>
</evidence>
<dbReference type="InterPro" id="IPR015421">
    <property type="entry name" value="PyrdxlP-dep_Trfase_major"/>
</dbReference>
<evidence type="ECO:0000256" key="2">
    <source>
        <dbReference type="ARBA" id="ARBA00022898"/>
    </source>
</evidence>
<keyword evidence="4" id="KW-0032">Aminotransferase</keyword>
<accession>A0ABW2XIK7</accession>
<name>A0ABW2XIK7_9ACTN</name>
<comment type="cofactor">
    <cofactor evidence="1">
        <name>pyridoxal 5'-phosphate</name>
        <dbReference type="ChEBI" id="CHEBI:597326"/>
    </cofactor>
</comment>
<feature type="domain" description="Aminotransferase class I/classII large" evidence="3">
    <location>
        <begin position="54"/>
        <end position="362"/>
    </location>
</feature>
<organism evidence="4 5">
    <name type="scientific">Actinomadura fibrosa</name>
    <dbReference type="NCBI Taxonomy" id="111802"/>
    <lineage>
        <taxon>Bacteria</taxon>
        <taxon>Bacillati</taxon>
        <taxon>Actinomycetota</taxon>
        <taxon>Actinomycetes</taxon>
        <taxon>Streptosporangiales</taxon>
        <taxon>Thermomonosporaceae</taxon>
        <taxon>Actinomadura</taxon>
    </lineage>
</organism>
<sequence>MSSDTIDPSVLRRNAHSPSFFALQRAASGQADLVDFCIPCNPYFPTPGMFAQLAGSLEQILKYYPSDSDTITAEMCAVLGHNPQTVVMGNGSTELITWIDRMMVRQSLATPIPTFGRWTDQPLETGKRVDMFQLPEYRDFELDVDAFAHFVRVRRSRVAVICNPNNPDGGYVPRREVVRLLDLLIDLDLVVVDESFLDFVDAEQYPSVADEARIRPNVIVLKSLGKNFGLHGVRFGYLVANPALAATIRGALPKWNLNSFAEVVVFLLREHLDEYRESLRLLSRDRASMIRQLATLPGLRVFPSQGNFVLVKLPDGRDGVALRDHLLTQHGVFVRECGNKLGSSSRFLRLVVRPQADVQRLLFGLGSYLYGTPQAPAAPDDNVLSLQFRSGRNGEEDSIDMVM</sequence>
<proteinExistence type="predicted"/>
<dbReference type="Pfam" id="PF00155">
    <property type="entry name" value="Aminotran_1_2"/>
    <property type="match status" value="1"/>
</dbReference>
<reference evidence="5" key="1">
    <citation type="journal article" date="2019" name="Int. J. Syst. Evol. Microbiol.">
        <title>The Global Catalogue of Microorganisms (GCM) 10K type strain sequencing project: providing services to taxonomists for standard genome sequencing and annotation.</title>
        <authorList>
            <consortium name="The Broad Institute Genomics Platform"/>
            <consortium name="The Broad Institute Genome Sequencing Center for Infectious Disease"/>
            <person name="Wu L."/>
            <person name="Ma J."/>
        </authorList>
    </citation>
    <scope>NUCLEOTIDE SEQUENCE [LARGE SCALE GENOMIC DNA]</scope>
    <source>
        <strain evidence="5">JCM 9371</strain>
    </source>
</reference>
<evidence type="ECO:0000259" key="3">
    <source>
        <dbReference type="Pfam" id="PF00155"/>
    </source>
</evidence>
<evidence type="ECO:0000313" key="4">
    <source>
        <dbReference type="EMBL" id="MFD0686259.1"/>
    </source>
</evidence>
<evidence type="ECO:0000256" key="1">
    <source>
        <dbReference type="ARBA" id="ARBA00001933"/>
    </source>
</evidence>